<evidence type="ECO:0000259" key="9">
    <source>
        <dbReference type="PROSITE" id="PS50164"/>
    </source>
</evidence>
<proteinExistence type="inferred from homology"/>
<dbReference type="InterPro" id="IPR036876">
    <property type="entry name" value="UVR_dom_sf"/>
</dbReference>
<feature type="domain" description="UvrC family homology region profile" evidence="10">
    <location>
        <begin position="267"/>
        <end position="528"/>
    </location>
</feature>
<sequence length="677" mass="78259">MNLQTHQKTGALTRLKYLREKLSQVPQKPGVYLHKDLSGEILYVGKAKNLNARLKSYFTGIENHTPKTRALVAKITDFDIIVTETEYESLLLENNLIKHNQPNYNILLRDDKAYPYIKIDIQEKWPRVTIVRKRKKDGSLYFGPFTLSGQVMQLMNVINRFFPLVKCTPMVFKTVTRPCNYYDIKRCLGPCKLAVNTEEYREHLNNVIAILNSKSKDISKKIKDEMLRAADEMKFEKAALLRDQIKALEGLTINQSVTLDVDIEVDILGSYWNEELVTFHVTNIRDGKIVGGHSYIVKHLTEEPGEEGEIDNKKREQERILTSFICQYYQNKTIPEGILFENAKNVISNEHIKMVNEFLAHQKQQNLNKESNNLDIFYVKREEYVKNITNMNKNLILKLKDLTHHSNQNAENKFHEQIKMDENSNNMMMGLQSFLNLESLPMLIECFDISTFHGTETVASQVTFKNAKPLKSGYKKYIIKETGGNADDFASLREVIRRRFKDREHTKYPDLILIDGGTPQIREVGWVIKSLGLAKLNIVGIAKSRGENNFTSSQIINSFERLVIPKRDENGDILPEQEPETKILKQGSPEFKLVTQLRDEAHRFAITFHRQRRDKLSIKSVLLDVHGLGAKRRKKLIETYPNLKDLLSLSLAEVSEKTRIPLNIIQKIVDKLKEMKN</sequence>
<dbReference type="InterPro" id="IPR000305">
    <property type="entry name" value="GIY-YIG_endonuc"/>
</dbReference>
<evidence type="ECO:0000313" key="12">
    <source>
        <dbReference type="Proteomes" id="UP000184731"/>
    </source>
</evidence>
<dbReference type="PANTHER" id="PTHR30562">
    <property type="entry name" value="UVRC/OXIDOREDUCTASE"/>
    <property type="match status" value="1"/>
</dbReference>
<dbReference type="GO" id="GO:0005737">
    <property type="term" value="C:cytoplasm"/>
    <property type="evidence" value="ECO:0007669"/>
    <property type="project" value="UniProtKB-SubCell"/>
</dbReference>
<comment type="subunit">
    <text evidence="7">Interacts with UvrB in an incision complex.</text>
</comment>
<comment type="subcellular location">
    <subcellularLocation>
        <location evidence="7">Cytoplasm</location>
    </subcellularLocation>
</comment>
<dbReference type="Pfam" id="PF08459">
    <property type="entry name" value="UvrC_RNaseH_dom"/>
    <property type="match status" value="1"/>
</dbReference>
<organism evidence="11 12">
    <name type="scientific">Silvanigrella aquatica</name>
    <dbReference type="NCBI Taxonomy" id="1915309"/>
    <lineage>
        <taxon>Bacteria</taxon>
        <taxon>Pseudomonadati</taxon>
        <taxon>Bdellovibrionota</taxon>
        <taxon>Oligoflexia</taxon>
        <taxon>Silvanigrellales</taxon>
        <taxon>Silvanigrellaceae</taxon>
        <taxon>Silvanigrella</taxon>
    </lineage>
</organism>
<dbReference type="EMBL" id="CP017834">
    <property type="protein sequence ID" value="APJ04486.1"/>
    <property type="molecule type" value="Genomic_DNA"/>
</dbReference>
<evidence type="ECO:0000259" key="10">
    <source>
        <dbReference type="PROSITE" id="PS50165"/>
    </source>
</evidence>
<dbReference type="Proteomes" id="UP000184731">
    <property type="component" value="Chromosome"/>
</dbReference>
<dbReference type="CDD" id="cd10434">
    <property type="entry name" value="GIY-YIG_UvrC_Cho"/>
    <property type="match status" value="1"/>
</dbReference>
<keyword evidence="1 7" id="KW-0963">Cytoplasm</keyword>
<protein>
    <recommendedName>
        <fullName evidence="7">UvrABC system protein C</fullName>
        <shortName evidence="7">Protein UvrC</shortName>
    </recommendedName>
    <alternativeName>
        <fullName evidence="7">Excinuclease ABC subunit C</fullName>
    </alternativeName>
</protein>
<evidence type="ECO:0000256" key="3">
    <source>
        <dbReference type="ARBA" id="ARBA00022769"/>
    </source>
</evidence>
<dbReference type="SUPFAM" id="SSF82771">
    <property type="entry name" value="GIY-YIG endonuclease"/>
    <property type="match status" value="1"/>
</dbReference>
<dbReference type="STRING" id="1915309.AXG55_11425"/>
<accession>A0A1L4D2R0</accession>
<keyword evidence="12" id="KW-1185">Reference proteome</keyword>
<dbReference type="AlphaFoldDB" id="A0A1L4D2R0"/>
<dbReference type="Pfam" id="PF22920">
    <property type="entry name" value="UvrC_RNaseH"/>
    <property type="match status" value="1"/>
</dbReference>
<dbReference type="GO" id="GO:0009380">
    <property type="term" value="C:excinuclease repair complex"/>
    <property type="evidence" value="ECO:0007669"/>
    <property type="project" value="InterPro"/>
</dbReference>
<evidence type="ECO:0000256" key="6">
    <source>
        <dbReference type="ARBA" id="ARBA00023236"/>
    </source>
</evidence>
<dbReference type="PROSITE" id="PS50151">
    <property type="entry name" value="UVR"/>
    <property type="match status" value="1"/>
</dbReference>
<dbReference type="InterPro" id="IPR010994">
    <property type="entry name" value="RuvA_2-like"/>
</dbReference>
<dbReference type="PROSITE" id="PS50164">
    <property type="entry name" value="GIY_YIG"/>
    <property type="match status" value="1"/>
</dbReference>
<dbReference type="InterPro" id="IPR035901">
    <property type="entry name" value="GIY-YIG_endonuc_sf"/>
</dbReference>
<dbReference type="Pfam" id="PF01541">
    <property type="entry name" value="GIY-YIG"/>
    <property type="match status" value="1"/>
</dbReference>
<comment type="similarity">
    <text evidence="7">Belongs to the UvrC family.</text>
</comment>
<dbReference type="Gene3D" id="3.30.420.340">
    <property type="entry name" value="UvrC, RNAse H endonuclease domain"/>
    <property type="match status" value="1"/>
</dbReference>
<dbReference type="FunFam" id="3.40.1440.10:FF:000001">
    <property type="entry name" value="UvrABC system protein C"/>
    <property type="match status" value="1"/>
</dbReference>
<dbReference type="Gene3D" id="1.10.150.20">
    <property type="entry name" value="5' to 3' exonuclease, C-terminal subdomain"/>
    <property type="match status" value="1"/>
</dbReference>
<dbReference type="GO" id="GO:0009432">
    <property type="term" value="P:SOS response"/>
    <property type="evidence" value="ECO:0007669"/>
    <property type="project" value="UniProtKB-UniRule"/>
</dbReference>
<dbReference type="NCBIfam" id="TIGR00194">
    <property type="entry name" value="uvrC"/>
    <property type="match status" value="1"/>
</dbReference>
<dbReference type="GO" id="GO:0009381">
    <property type="term" value="F:excinuclease ABC activity"/>
    <property type="evidence" value="ECO:0007669"/>
    <property type="project" value="UniProtKB-UniRule"/>
</dbReference>
<dbReference type="SMART" id="SM00465">
    <property type="entry name" value="GIYc"/>
    <property type="match status" value="1"/>
</dbReference>
<dbReference type="InterPro" id="IPR004791">
    <property type="entry name" value="UvrC"/>
</dbReference>
<dbReference type="Pfam" id="PF02151">
    <property type="entry name" value="UVR"/>
    <property type="match status" value="1"/>
</dbReference>
<keyword evidence="3 7" id="KW-0228">DNA excision</keyword>
<evidence type="ECO:0000256" key="2">
    <source>
        <dbReference type="ARBA" id="ARBA00022763"/>
    </source>
</evidence>
<keyword evidence="2 7" id="KW-0227">DNA damage</keyword>
<dbReference type="InterPro" id="IPR050066">
    <property type="entry name" value="UvrABC_protein_C"/>
</dbReference>
<dbReference type="InterPro" id="IPR001162">
    <property type="entry name" value="UvrC_RNase_H_dom"/>
</dbReference>
<dbReference type="SUPFAM" id="SSF47781">
    <property type="entry name" value="RuvA domain 2-like"/>
    <property type="match status" value="1"/>
</dbReference>
<gene>
    <name evidence="7" type="primary">uvrC</name>
    <name evidence="11" type="ORF">AXG55_11425</name>
</gene>
<dbReference type="Gene3D" id="3.40.1440.10">
    <property type="entry name" value="GIY-YIG endonuclease"/>
    <property type="match status" value="1"/>
</dbReference>
<evidence type="ECO:0000256" key="7">
    <source>
        <dbReference type="HAMAP-Rule" id="MF_00203"/>
    </source>
</evidence>
<comment type="function">
    <text evidence="7">The UvrABC repair system catalyzes the recognition and processing of DNA lesions. UvrC both incises the 5' and 3' sides of the lesion. The N-terminal half is responsible for the 3' incision and the C-terminal half is responsible for the 5' incision.</text>
</comment>
<keyword evidence="4 7" id="KW-0267">Excision nuclease</keyword>
<feature type="domain" description="UVR" evidence="8">
    <location>
        <begin position="216"/>
        <end position="251"/>
    </location>
</feature>
<dbReference type="KEGG" id="saqi:AXG55_11425"/>
<dbReference type="RefSeq" id="WP_148698236.1">
    <property type="nucleotide sequence ID" value="NZ_CP017834.1"/>
</dbReference>
<dbReference type="GO" id="GO:0003677">
    <property type="term" value="F:DNA binding"/>
    <property type="evidence" value="ECO:0007669"/>
    <property type="project" value="UniProtKB-UniRule"/>
</dbReference>
<evidence type="ECO:0000256" key="1">
    <source>
        <dbReference type="ARBA" id="ARBA00022490"/>
    </source>
</evidence>
<name>A0A1L4D2R0_9BACT</name>
<reference evidence="11 12" key="1">
    <citation type="submission" date="2016-10" db="EMBL/GenBank/DDBJ databases">
        <title>Silvanigrella aquatica sp. nov., isolated from a freshwater lake located in the Black Forest, Germany, description of Silvanigrellaceae fam. nov., Silvanigrellales ord. nov., reclassification of the order Bdellovibrionales in the class Oligoflexia, reclassification of the families Bacteriovoracaceae and Halobacteriovoraceae in the new order Bacteriovoracales ord. nov., and reclassification of the family Pseudobacteriovoracaceae in the order Oligoflexiales.</title>
        <authorList>
            <person name="Hahn M.W."/>
            <person name="Schmidt J."/>
            <person name="Koll U."/>
            <person name="Rohde M."/>
            <person name="Verbag S."/>
            <person name="Pitt A."/>
            <person name="Nakai R."/>
            <person name="Naganuma T."/>
            <person name="Lang E."/>
        </authorList>
    </citation>
    <scope>NUCLEOTIDE SEQUENCE [LARGE SCALE GENOMIC DNA]</scope>
    <source>
        <strain evidence="11 12">MWH-Nonnen-W8red</strain>
    </source>
</reference>
<evidence type="ECO:0000256" key="5">
    <source>
        <dbReference type="ARBA" id="ARBA00023204"/>
    </source>
</evidence>
<dbReference type="InterPro" id="IPR047296">
    <property type="entry name" value="GIY-YIG_UvrC_Cho"/>
</dbReference>
<dbReference type="InterPro" id="IPR001943">
    <property type="entry name" value="UVR_dom"/>
</dbReference>
<dbReference type="PANTHER" id="PTHR30562:SF1">
    <property type="entry name" value="UVRABC SYSTEM PROTEIN C"/>
    <property type="match status" value="1"/>
</dbReference>
<dbReference type="OrthoDB" id="5287605at2"/>
<evidence type="ECO:0000256" key="4">
    <source>
        <dbReference type="ARBA" id="ARBA00022881"/>
    </source>
</evidence>
<dbReference type="HAMAP" id="MF_00203">
    <property type="entry name" value="UvrC"/>
    <property type="match status" value="1"/>
</dbReference>
<keyword evidence="6 7" id="KW-0742">SOS response</keyword>
<feature type="domain" description="GIY-YIG" evidence="9">
    <location>
        <begin position="27"/>
        <end position="106"/>
    </location>
</feature>
<dbReference type="Gene3D" id="4.10.860.10">
    <property type="entry name" value="UVR domain"/>
    <property type="match status" value="1"/>
</dbReference>
<dbReference type="PROSITE" id="PS50165">
    <property type="entry name" value="UVRC"/>
    <property type="match status" value="1"/>
</dbReference>
<evidence type="ECO:0000259" key="8">
    <source>
        <dbReference type="PROSITE" id="PS50151"/>
    </source>
</evidence>
<dbReference type="InterPro" id="IPR038476">
    <property type="entry name" value="UvrC_RNase_H_dom_sf"/>
</dbReference>
<evidence type="ECO:0000313" key="11">
    <source>
        <dbReference type="EMBL" id="APJ04486.1"/>
    </source>
</evidence>
<dbReference type="GO" id="GO:0006289">
    <property type="term" value="P:nucleotide-excision repair"/>
    <property type="evidence" value="ECO:0007669"/>
    <property type="project" value="UniProtKB-UniRule"/>
</dbReference>
<dbReference type="SUPFAM" id="SSF46600">
    <property type="entry name" value="C-terminal UvrC-binding domain of UvrB"/>
    <property type="match status" value="1"/>
</dbReference>
<keyword evidence="5 7" id="KW-0234">DNA repair</keyword>